<feature type="non-terminal residue" evidence="7">
    <location>
        <position position="1"/>
    </location>
</feature>
<gene>
    <name evidence="7" type="ORF">METZ01_LOCUS17216</name>
</gene>
<dbReference type="InterPro" id="IPR036976">
    <property type="entry name" value="RimM_N_sf"/>
</dbReference>
<dbReference type="SUPFAM" id="SSF50346">
    <property type="entry name" value="PRC-barrel domain"/>
    <property type="match status" value="1"/>
</dbReference>
<evidence type="ECO:0000256" key="3">
    <source>
        <dbReference type="ARBA" id="ARBA00022552"/>
    </source>
</evidence>
<organism evidence="7">
    <name type="scientific">marine metagenome</name>
    <dbReference type="NCBI Taxonomy" id="408172"/>
    <lineage>
        <taxon>unclassified sequences</taxon>
        <taxon>metagenomes</taxon>
        <taxon>ecological metagenomes</taxon>
    </lineage>
</organism>
<dbReference type="GO" id="GO:0005840">
    <property type="term" value="C:ribosome"/>
    <property type="evidence" value="ECO:0007669"/>
    <property type="project" value="InterPro"/>
</dbReference>
<dbReference type="InterPro" id="IPR009000">
    <property type="entry name" value="Transl_B-barrel_sf"/>
</dbReference>
<keyword evidence="1" id="KW-0963">Cytoplasm</keyword>
<feature type="domain" description="RimM N-terminal" evidence="5">
    <location>
        <begin position="21"/>
        <end position="100"/>
    </location>
</feature>
<dbReference type="Pfam" id="PF01782">
    <property type="entry name" value="RimM"/>
    <property type="match status" value="1"/>
</dbReference>
<reference evidence="7" key="1">
    <citation type="submission" date="2018-05" db="EMBL/GenBank/DDBJ databases">
        <authorList>
            <person name="Lanie J.A."/>
            <person name="Ng W.-L."/>
            <person name="Kazmierczak K.M."/>
            <person name="Andrzejewski T.M."/>
            <person name="Davidsen T.M."/>
            <person name="Wayne K.J."/>
            <person name="Tettelin H."/>
            <person name="Glass J.I."/>
            <person name="Rusch D."/>
            <person name="Podicherti R."/>
            <person name="Tsui H.-C.T."/>
            <person name="Winkler M.E."/>
        </authorList>
    </citation>
    <scope>NUCLEOTIDE SEQUENCE</scope>
</reference>
<proteinExistence type="inferred from homology"/>
<evidence type="ECO:0000256" key="2">
    <source>
        <dbReference type="ARBA" id="ARBA00022517"/>
    </source>
</evidence>
<sequence length="188" mass="21525">VAISNSSERESEALNHKKVVLGQLGKLHGIKGWLRLSSFTNPTENIFEYPTLLAEIDNRWQVLEIDEYRQQSNGFVVHIKGYDEPEIARQLSGIRLAINSQLLPKLDEDSYYWYELEGMKVVNLQGENFGQVSSLLETGANDVLVVKPTDDSIDARERLIPYIADSVIDHIDSEERFIKVNWEADYLE</sequence>
<evidence type="ECO:0000259" key="6">
    <source>
        <dbReference type="Pfam" id="PF24986"/>
    </source>
</evidence>
<dbReference type="InterPro" id="IPR011961">
    <property type="entry name" value="RimM"/>
</dbReference>
<dbReference type="InterPro" id="IPR056792">
    <property type="entry name" value="PRC_RimM"/>
</dbReference>
<dbReference type="Gene3D" id="2.30.30.240">
    <property type="entry name" value="PRC-barrel domain"/>
    <property type="match status" value="1"/>
</dbReference>
<dbReference type="InterPro" id="IPR002676">
    <property type="entry name" value="RimM_N"/>
</dbReference>
<dbReference type="EMBL" id="UINC01000932">
    <property type="protein sequence ID" value="SUZ64362.1"/>
    <property type="molecule type" value="Genomic_DNA"/>
</dbReference>
<dbReference type="Gene3D" id="2.40.30.60">
    <property type="entry name" value="RimM"/>
    <property type="match status" value="1"/>
</dbReference>
<evidence type="ECO:0000313" key="7">
    <source>
        <dbReference type="EMBL" id="SUZ64362.1"/>
    </source>
</evidence>
<keyword evidence="4" id="KW-0143">Chaperone</keyword>
<evidence type="ECO:0000256" key="1">
    <source>
        <dbReference type="ARBA" id="ARBA00022490"/>
    </source>
</evidence>
<dbReference type="GO" id="GO:0043022">
    <property type="term" value="F:ribosome binding"/>
    <property type="evidence" value="ECO:0007669"/>
    <property type="project" value="InterPro"/>
</dbReference>
<dbReference type="NCBIfam" id="TIGR02273">
    <property type="entry name" value="16S_RimM"/>
    <property type="match status" value="1"/>
</dbReference>
<evidence type="ECO:0000259" key="5">
    <source>
        <dbReference type="Pfam" id="PF01782"/>
    </source>
</evidence>
<dbReference type="Pfam" id="PF24986">
    <property type="entry name" value="PRC_RimM"/>
    <property type="match status" value="1"/>
</dbReference>
<dbReference type="PANTHER" id="PTHR33692">
    <property type="entry name" value="RIBOSOME MATURATION FACTOR RIMM"/>
    <property type="match status" value="1"/>
</dbReference>
<dbReference type="HAMAP" id="MF_00014">
    <property type="entry name" value="Ribosome_mat_RimM"/>
    <property type="match status" value="1"/>
</dbReference>
<keyword evidence="2" id="KW-0690">Ribosome biogenesis</keyword>
<dbReference type="AlphaFoldDB" id="A0A381PBK6"/>
<evidence type="ECO:0008006" key="8">
    <source>
        <dbReference type="Google" id="ProtNLM"/>
    </source>
</evidence>
<dbReference type="GO" id="GO:0006364">
    <property type="term" value="P:rRNA processing"/>
    <property type="evidence" value="ECO:0007669"/>
    <property type="project" value="UniProtKB-KW"/>
</dbReference>
<evidence type="ECO:0000256" key="4">
    <source>
        <dbReference type="ARBA" id="ARBA00023186"/>
    </source>
</evidence>
<accession>A0A381PBK6</accession>
<keyword evidence="3" id="KW-0698">rRNA processing</keyword>
<protein>
    <recommendedName>
        <fullName evidence="8">RimM N-terminal domain-containing protein</fullName>
    </recommendedName>
</protein>
<dbReference type="SUPFAM" id="SSF50447">
    <property type="entry name" value="Translation proteins"/>
    <property type="match status" value="1"/>
</dbReference>
<feature type="domain" description="Ribosome maturation factor RimM PRC barrel" evidence="6">
    <location>
        <begin position="113"/>
        <end position="183"/>
    </location>
</feature>
<name>A0A381PBK6_9ZZZZ</name>
<dbReference type="PANTHER" id="PTHR33692:SF1">
    <property type="entry name" value="RIBOSOME MATURATION FACTOR RIMM"/>
    <property type="match status" value="1"/>
</dbReference>
<dbReference type="InterPro" id="IPR011033">
    <property type="entry name" value="PRC_barrel-like_sf"/>
</dbReference>